<feature type="compositionally biased region" description="Low complexity" evidence="1">
    <location>
        <begin position="303"/>
        <end position="324"/>
    </location>
</feature>
<dbReference type="EMBL" id="JAFMYU010000007">
    <property type="protein sequence ID" value="MBO0931579.1"/>
    <property type="molecule type" value="Genomic_DNA"/>
</dbReference>
<evidence type="ECO:0008006" key="5">
    <source>
        <dbReference type="Google" id="ProtNLM"/>
    </source>
</evidence>
<accession>A0A939G3U9</accession>
<feature type="compositionally biased region" description="Low complexity" evidence="1">
    <location>
        <begin position="177"/>
        <end position="191"/>
    </location>
</feature>
<dbReference type="PANTHER" id="PTHR37456">
    <property type="entry name" value="SI:CH211-266K2.1"/>
    <property type="match status" value="1"/>
</dbReference>
<evidence type="ECO:0000256" key="2">
    <source>
        <dbReference type="SAM" id="SignalP"/>
    </source>
</evidence>
<reference evidence="3 4" key="1">
    <citation type="submission" date="2021-03" db="EMBL/GenBank/DDBJ databases">
        <title>Fibrella sp. HMF5036 genome sequencing and assembly.</title>
        <authorList>
            <person name="Kang H."/>
            <person name="Kim H."/>
            <person name="Bae S."/>
            <person name="Joh K."/>
        </authorList>
    </citation>
    <scope>NUCLEOTIDE SEQUENCE [LARGE SCALE GENOMIC DNA]</scope>
    <source>
        <strain evidence="3 4">HMF5036</strain>
    </source>
</reference>
<dbReference type="InterPro" id="IPR008983">
    <property type="entry name" value="Tumour_necrosis_fac-like_dom"/>
</dbReference>
<feature type="compositionally biased region" description="Gly residues" evidence="1">
    <location>
        <begin position="418"/>
        <end position="430"/>
    </location>
</feature>
<dbReference type="Pfam" id="PF01391">
    <property type="entry name" value="Collagen"/>
    <property type="match status" value="2"/>
</dbReference>
<name>A0A939G3U9_9BACT</name>
<sequence>MRFRFLPSSLLTGVALLATLTVAQAQNGSVAVNTDGSNADASALLDVKSTTQGVLVPRMNAQQRGLISSPATGLLVYQTDGTPGFYFYNGTAWTSLSSAGATGPQGPQGPTGAQGPQGGKGDKGDTGATGATGPQGAKGDKGDKGDVGVAGPAGATGPAGPVGPTGAAGLKGDKGDPGAVGATGPAGAQGLKGDKGDTGAAGATGPQGPTGLTGPAGPTGAQGPKGDKGDTGAAGATGPAGAAGPQGPTGLTGPQGPAGAQGAKGDKGDKGDTGAQGPIGLTGPAGPVGPTGAMGAKGDKGDTGAAGATGATGAVGPAGATGPTGPQGSQGLKGDKGDTGLTGATGPAGAQGLKGDKGDKGDTGLTGATGPAGATGPQGVKGDKGDTGVAGATGATGPTGPAGVAGPTGAAGPTGPQGTAGQGVPTGGTPGQVLTKVNGVNYNTEWTTPSAGGGASLYTTDGTLTANRTITMGGKTLDFGGTGNLGLNDNALSLRGASDGNHFLRYNSTTDGPVLSGFGGGRLGYGTAGGSTALSWSSSGVSINGGSNSLSLPTTRGNAGQALITNGNGGTSWAGGTGALTELVVSKTNATQQLALANSSNQGDVVTFNNVITTPTIGSYNTSNNTYIIGTAGTYLITFRYNVTDNGTNTIAVYNYVEVNGNAISSSNSYATYVTNSGGPNNLPNGLRGQGRDMHLLTLSAGDAIRIRALGVNSAQTATLNNNGGTVLTIVKLN</sequence>
<protein>
    <recommendedName>
        <fullName evidence="5">Collagen triple helix repeat protein</fullName>
    </recommendedName>
</protein>
<evidence type="ECO:0000313" key="3">
    <source>
        <dbReference type="EMBL" id="MBO0931579.1"/>
    </source>
</evidence>
<feature type="compositionally biased region" description="Low complexity" evidence="1">
    <location>
        <begin position="339"/>
        <end position="353"/>
    </location>
</feature>
<dbReference type="InterPro" id="IPR008160">
    <property type="entry name" value="Collagen"/>
</dbReference>
<dbReference type="InterPro" id="IPR050938">
    <property type="entry name" value="Collagen_Structural_Proteins"/>
</dbReference>
<feature type="region of interest" description="Disordered" evidence="1">
    <location>
        <begin position="98"/>
        <end position="432"/>
    </location>
</feature>
<keyword evidence="4" id="KW-1185">Reference proteome</keyword>
<evidence type="ECO:0000256" key="1">
    <source>
        <dbReference type="SAM" id="MobiDB-lite"/>
    </source>
</evidence>
<feature type="compositionally biased region" description="Low complexity" evidence="1">
    <location>
        <begin position="387"/>
        <end position="417"/>
    </location>
</feature>
<keyword evidence="2" id="KW-0732">Signal</keyword>
<dbReference type="Proteomes" id="UP000664795">
    <property type="component" value="Unassembled WGS sequence"/>
</dbReference>
<comment type="caution">
    <text evidence="3">The sequence shown here is derived from an EMBL/GenBank/DDBJ whole genome shotgun (WGS) entry which is preliminary data.</text>
</comment>
<organism evidence="3 4">
    <name type="scientific">Fibrella aquatilis</name>
    <dbReference type="NCBI Taxonomy" id="2817059"/>
    <lineage>
        <taxon>Bacteria</taxon>
        <taxon>Pseudomonadati</taxon>
        <taxon>Bacteroidota</taxon>
        <taxon>Cytophagia</taxon>
        <taxon>Cytophagales</taxon>
        <taxon>Spirosomataceae</taxon>
        <taxon>Fibrella</taxon>
    </lineage>
</organism>
<feature type="compositionally biased region" description="Low complexity" evidence="1">
    <location>
        <begin position="198"/>
        <end position="224"/>
    </location>
</feature>
<feature type="compositionally biased region" description="Low complexity" evidence="1">
    <location>
        <begin position="363"/>
        <end position="378"/>
    </location>
</feature>
<gene>
    <name evidence="3" type="ORF">J2I48_11270</name>
</gene>
<proteinExistence type="predicted"/>
<feature type="chain" id="PRO_5036723695" description="Collagen triple helix repeat protein" evidence="2">
    <location>
        <begin position="26"/>
        <end position="734"/>
    </location>
</feature>
<feature type="compositionally biased region" description="Low complexity" evidence="1">
    <location>
        <begin position="100"/>
        <end position="114"/>
    </location>
</feature>
<dbReference type="PANTHER" id="PTHR37456:SF6">
    <property type="entry name" value="COLLAGEN ALPHA-1(XXIII) CHAIN-LIKE ISOFORM X2"/>
    <property type="match status" value="1"/>
</dbReference>
<feature type="compositionally biased region" description="Low complexity" evidence="1">
    <location>
        <begin position="273"/>
        <end position="296"/>
    </location>
</feature>
<feature type="compositionally biased region" description="Low complexity" evidence="1">
    <location>
        <begin position="147"/>
        <end position="168"/>
    </location>
</feature>
<evidence type="ECO:0000313" key="4">
    <source>
        <dbReference type="Proteomes" id="UP000664795"/>
    </source>
</evidence>
<dbReference type="RefSeq" id="WP_207335542.1">
    <property type="nucleotide sequence ID" value="NZ_JAFMYU010000007.1"/>
</dbReference>
<dbReference type="Gene3D" id="2.60.120.40">
    <property type="match status" value="1"/>
</dbReference>
<feature type="compositionally biased region" description="Low complexity" evidence="1">
    <location>
        <begin position="231"/>
        <end position="263"/>
    </location>
</feature>
<feature type="signal peptide" evidence="2">
    <location>
        <begin position="1"/>
        <end position="25"/>
    </location>
</feature>
<feature type="compositionally biased region" description="Low complexity" evidence="1">
    <location>
        <begin position="126"/>
        <end position="137"/>
    </location>
</feature>
<dbReference type="AlphaFoldDB" id="A0A939G3U9"/>